<feature type="coiled-coil region" evidence="1">
    <location>
        <begin position="2"/>
        <end position="29"/>
    </location>
</feature>
<dbReference type="EMBL" id="JYDL01000012">
    <property type="protein sequence ID" value="KRX25459.1"/>
    <property type="molecule type" value="Genomic_DNA"/>
</dbReference>
<keyword evidence="1" id="KW-0175">Coiled coil</keyword>
<dbReference type="OrthoDB" id="5920101at2759"/>
<protein>
    <submittedName>
        <fullName evidence="2">Uncharacterized protein</fullName>
    </submittedName>
</protein>
<dbReference type="STRING" id="6336.A0A0V0SG37"/>
<comment type="caution">
    <text evidence="2">The sequence shown here is derived from an EMBL/GenBank/DDBJ whole genome shotgun (WGS) entry which is preliminary data.</text>
</comment>
<dbReference type="InterPro" id="IPR005312">
    <property type="entry name" value="DUF1759"/>
</dbReference>
<reference evidence="2 3" key="1">
    <citation type="submission" date="2015-01" db="EMBL/GenBank/DDBJ databases">
        <title>Evolution of Trichinella species and genotypes.</title>
        <authorList>
            <person name="Korhonen P.K."/>
            <person name="Edoardo P."/>
            <person name="Giuseppe L.R."/>
            <person name="Gasser R.B."/>
        </authorList>
    </citation>
    <scope>NUCLEOTIDE SEQUENCE [LARGE SCALE GENOMIC DNA]</scope>
    <source>
        <strain evidence="2">ISS37</strain>
    </source>
</reference>
<gene>
    <name evidence="2" type="ORF">T07_3377</name>
</gene>
<sequence length="197" mass="22894">MKGEATKKFEELAKKLNRTKRRVNDLMMEIQHRCVEKVEIEKTEAMVAEMDRTFSLAEDLQWSHAELLNEDDLATKVQEWNAFNYAVVVARATFYVYKEKKIMKSSKTETAERKPAGEEGKELCNLRIPKWKLTSFDGDIMQFGAFWDQFQASVHSRTDLNDIEKFICLRSNLKGPALDVISRFSITVTNYSIVLRL</sequence>
<dbReference type="Pfam" id="PF03564">
    <property type="entry name" value="DUF1759"/>
    <property type="match status" value="1"/>
</dbReference>
<evidence type="ECO:0000313" key="3">
    <source>
        <dbReference type="Proteomes" id="UP000054630"/>
    </source>
</evidence>
<evidence type="ECO:0000313" key="2">
    <source>
        <dbReference type="EMBL" id="KRX25459.1"/>
    </source>
</evidence>
<evidence type="ECO:0000256" key="1">
    <source>
        <dbReference type="SAM" id="Coils"/>
    </source>
</evidence>
<dbReference type="Proteomes" id="UP000054630">
    <property type="component" value="Unassembled WGS sequence"/>
</dbReference>
<dbReference type="AlphaFoldDB" id="A0A0V0SG37"/>
<name>A0A0V0SG37_9BILA</name>
<organism evidence="2 3">
    <name type="scientific">Trichinella nelsoni</name>
    <dbReference type="NCBI Taxonomy" id="6336"/>
    <lineage>
        <taxon>Eukaryota</taxon>
        <taxon>Metazoa</taxon>
        <taxon>Ecdysozoa</taxon>
        <taxon>Nematoda</taxon>
        <taxon>Enoplea</taxon>
        <taxon>Dorylaimia</taxon>
        <taxon>Trichinellida</taxon>
        <taxon>Trichinellidae</taxon>
        <taxon>Trichinella</taxon>
    </lineage>
</organism>
<keyword evidence="3" id="KW-1185">Reference proteome</keyword>
<proteinExistence type="predicted"/>
<accession>A0A0V0SG37</accession>